<dbReference type="InterPro" id="IPR013149">
    <property type="entry name" value="ADH-like_C"/>
</dbReference>
<accession>A0A319DWH6</accession>
<dbReference type="InterPro" id="IPR020843">
    <property type="entry name" value="ER"/>
</dbReference>
<dbReference type="CDD" id="cd08249">
    <property type="entry name" value="enoyl_reductase_like"/>
    <property type="match status" value="1"/>
</dbReference>
<dbReference type="GO" id="GO:0000166">
    <property type="term" value="F:nucleotide binding"/>
    <property type="evidence" value="ECO:0007669"/>
    <property type="project" value="UniProtKB-KW"/>
</dbReference>
<organism evidence="6 7">
    <name type="scientific">Aspergillus sclerotiicarbonarius (strain CBS 121057 / IBT 28362)</name>
    <dbReference type="NCBI Taxonomy" id="1448318"/>
    <lineage>
        <taxon>Eukaryota</taxon>
        <taxon>Fungi</taxon>
        <taxon>Dikarya</taxon>
        <taxon>Ascomycota</taxon>
        <taxon>Pezizomycotina</taxon>
        <taxon>Eurotiomycetes</taxon>
        <taxon>Eurotiomycetidae</taxon>
        <taxon>Eurotiales</taxon>
        <taxon>Aspergillaceae</taxon>
        <taxon>Aspergillus</taxon>
        <taxon>Aspergillus subgen. Circumdati</taxon>
    </lineage>
</organism>
<dbReference type="Gene3D" id="3.40.50.720">
    <property type="entry name" value="NAD(P)-binding Rossmann-like Domain"/>
    <property type="match status" value="1"/>
</dbReference>
<dbReference type="PANTHER" id="PTHR45348">
    <property type="entry name" value="HYPOTHETICAL OXIDOREDUCTASE (EUROFUNG)"/>
    <property type="match status" value="1"/>
</dbReference>
<dbReference type="VEuPathDB" id="FungiDB:BO78DRAFT_433563"/>
<dbReference type="GO" id="GO:0016651">
    <property type="term" value="F:oxidoreductase activity, acting on NAD(P)H"/>
    <property type="evidence" value="ECO:0007669"/>
    <property type="project" value="InterPro"/>
</dbReference>
<evidence type="ECO:0000259" key="5">
    <source>
        <dbReference type="SMART" id="SM00829"/>
    </source>
</evidence>
<keyword evidence="4" id="KW-0560">Oxidoreductase</keyword>
<proteinExistence type="inferred from homology"/>
<dbReference type="SUPFAM" id="SSF51735">
    <property type="entry name" value="NAD(P)-binding Rossmann-fold domains"/>
    <property type="match status" value="1"/>
</dbReference>
<dbReference type="InterPro" id="IPR011032">
    <property type="entry name" value="GroES-like_sf"/>
</dbReference>
<dbReference type="AlphaFoldDB" id="A0A319DWH6"/>
<dbReference type="InterPro" id="IPR036291">
    <property type="entry name" value="NAD(P)-bd_dom_sf"/>
</dbReference>
<evidence type="ECO:0000256" key="3">
    <source>
        <dbReference type="ARBA" id="ARBA00022857"/>
    </source>
</evidence>
<comment type="similarity">
    <text evidence="1">Belongs to the zinc-containing alcohol dehydrogenase family.</text>
</comment>
<protein>
    <submittedName>
        <fullName evidence="6">GroES-like protein</fullName>
    </submittedName>
</protein>
<reference evidence="6 7" key="1">
    <citation type="submission" date="2018-02" db="EMBL/GenBank/DDBJ databases">
        <title>The genomes of Aspergillus section Nigri reveals drivers in fungal speciation.</title>
        <authorList>
            <consortium name="DOE Joint Genome Institute"/>
            <person name="Vesth T.C."/>
            <person name="Nybo J."/>
            <person name="Theobald S."/>
            <person name="Brandl J."/>
            <person name="Frisvad J.C."/>
            <person name="Nielsen K.F."/>
            <person name="Lyhne E.K."/>
            <person name="Kogle M.E."/>
            <person name="Kuo A."/>
            <person name="Riley R."/>
            <person name="Clum A."/>
            <person name="Nolan M."/>
            <person name="Lipzen A."/>
            <person name="Salamov A."/>
            <person name="Henrissat B."/>
            <person name="Wiebenga A."/>
            <person name="De vries R.P."/>
            <person name="Grigoriev I.V."/>
            <person name="Mortensen U.H."/>
            <person name="Andersen M.R."/>
            <person name="Baker S.E."/>
        </authorList>
    </citation>
    <scope>NUCLEOTIDE SEQUENCE [LARGE SCALE GENOMIC DNA]</scope>
    <source>
        <strain evidence="6 7">CBS 121057</strain>
    </source>
</reference>
<dbReference type="InterPro" id="IPR047122">
    <property type="entry name" value="Trans-enoyl_RdTase-like"/>
</dbReference>
<dbReference type="STRING" id="1448318.A0A319DWH6"/>
<sequence>MQSTQAAVITLSLGQAGFITNQPIPPPRHDELLIRTAAVALNPIDWMLLGSTPSPNAIMGHDYAGTVIEVGESARERFQIGDRVCGLVKGADRTRIESGTFAEYIIAKAAIQIHIPDGVSFEDAATVGVGATAAGQCLFGPSGLNLPWPEDHRPGENREPILIYGGSTASGSWLIQVAKLAGYTVLTTCSAKNFNLVREYGADEVFDYRDPTCAEQIREHTNNNLKLVCDAVASPESVRICEEVISAEGGRYHSLIPAEMGRVDVQSTFVNCSTSTGEPFEYGPDCMVIPRMPEEFEFARRWAGIVGTLWAQGMVRTLAVERRDGGLGKVLEGLEDLKRGAVSARKLVYLVARSGNSIS</sequence>
<dbReference type="OrthoDB" id="48317at2759"/>
<dbReference type="Pfam" id="PF00107">
    <property type="entry name" value="ADH_zinc_N"/>
    <property type="match status" value="1"/>
</dbReference>
<gene>
    <name evidence="6" type="ORF">BO78DRAFT_433563</name>
</gene>
<name>A0A319DWH6_ASPSB</name>
<keyword evidence="2" id="KW-0547">Nucleotide-binding</keyword>
<evidence type="ECO:0000256" key="1">
    <source>
        <dbReference type="ARBA" id="ARBA00008072"/>
    </source>
</evidence>
<dbReference type="Gene3D" id="3.90.180.10">
    <property type="entry name" value="Medium-chain alcohol dehydrogenases, catalytic domain"/>
    <property type="match status" value="1"/>
</dbReference>
<dbReference type="InterPro" id="IPR013154">
    <property type="entry name" value="ADH-like_N"/>
</dbReference>
<dbReference type="EMBL" id="KZ826412">
    <property type="protein sequence ID" value="PYI01600.1"/>
    <property type="molecule type" value="Genomic_DNA"/>
</dbReference>
<feature type="domain" description="Enoyl reductase (ER)" evidence="5">
    <location>
        <begin position="14"/>
        <end position="348"/>
    </location>
</feature>
<evidence type="ECO:0000313" key="7">
    <source>
        <dbReference type="Proteomes" id="UP000248423"/>
    </source>
</evidence>
<evidence type="ECO:0000256" key="4">
    <source>
        <dbReference type="ARBA" id="ARBA00023002"/>
    </source>
</evidence>
<keyword evidence="3" id="KW-0521">NADP</keyword>
<evidence type="ECO:0000256" key="2">
    <source>
        <dbReference type="ARBA" id="ARBA00022741"/>
    </source>
</evidence>
<evidence type="ECO:0000313" key="6">
    <source>
        <dbReference type="EMBL" id="PYI01600.1"/>
    </source>
</evidence>
<dbReference type="Proteomes" id="UP000248423">
    <property type="component" value="Unassembled WGS sequence"/>
</dbReference>
<dbReference type="SMART" id="SM00829">
    <property type="entry name" value="PKS_ER"/>
    <property type="match status" value="1"/>
</dbReference>
<dbReference type="SUPFAM" id="SSF50129">
    <property type="entry name" value="GroES-like"/>
    <property type="match status" value="1"/>
</dbReference>
<keyword evidence="7" id="KW-1185">Reference proteome</keyword>
<dbReference type="Pfam" id="PF08240">
    <property type="entry name" value="ADH_N"/>
    <property type="match status" value="1"/>
</dbReference>
<dbReference type="PANTHER" id="PTHR45348:SF2">
    <property type="entry name" value="ZINC-TYPE ALCOHOL DEHYDROGENASE-LIKE PROTEIN C2E1P3.01"/>
    <property type="match status" value="1"/>
</dbReference>